<evidence type="ECO:0000256" key="1">
    <source>
        <dbReference type="SAM" id="MobiDB-lite"/>
    </source>
</evidence>
<evidence type="ECO:0000313" key="3">
    <source>
        <dbReference type="Proteomes" id="UP001174909"/>
    </source>
</evidence>
<sequence>MSLFGTSRSPSGTHPVKRLPPRYSSCRLERFPNSFGISPVNWLPWSHSPGWRGSQLLRYLTPSTGCPRGTALAGWRGFPTPMVWSRRYPQNSCAIRLPGRWQARLPSIRRWGGPRPSSATDQRSRCPWTPEGLRSRGRSQGRSIRKLRRCWGTRLCGP</sequence>
<feature type="region of interest" description="Disordered" evidence="1">
    <location>
        <begin position="108"/>
        <end position="140"/>
    </location>
</feature>
<dbReference type="EMBL" id="CASHTH010002931">
    <property type="protein sequence ID" value="CAI8037381.1"/>
    <property type="molecule type" value="Genomic_DNA"/>
</dbReference>
<evidence type="ECO:0000313" key="2">
    <source>
        <dbReference type="EMBL" id="CAI8037381.1"/>
    </source>
</evidence>
<protein>
    <submittedName>
        <fullName evidence="2">Uncharacterized protein</fullName>
    </submittedName>
</protein>
<name>A0AA35SYH1_GEOBA</name>
<accession>A0AA35SYH1</accession>
<organism evidence="2 3">
    <name type="scientific">Geodia barretti</name>
    <name type="common">Barrett's horny sponge</name>
    <dbReference type="NCBI Taxonomy" id="519541"/>
    <lineage>
        <taxon>Eukaryota</taxon>
        <taxon>Metazoa</taxon>
        <taxon>Porifera</taxon>
        <taxon>Demospongiae</taxon>
        <taxon>Heteroscleromorpha</taxon>
        <taxon>Tetractinellida</taxon>
        <taxon>Astrophorina</taxon>
        <taxon>Geodiidae</taxon>
        <taxon>Geodia</taxon>
    </lineage>
</organism>
<gene>
    <name evidence="2" type="ORF">GBAR_LOCUS20904</name>
</gene>
<dbReference type="Proteomes" id="UP001174909">
    <property type="component" value="Unassembled WGS sequence"/>
</dbReference>
<proteinExistence type="predicted"/>
<comment type="caution">
    <text evidence="2">The sequence shown here is derived from an EMBL/GenBank/DDBJ whole genome shotgun (WGS) entry which is preliminary data.</text>
</comment>
<keyword evidence="3" id="KW-1185">Reference proteome</keyword>
<dbReference type="AlphaFoldDB" id="A0AA35SYH1"/>
<reference evidence="2" key="1">
    <citation type="submission" date="2023-03" db="EMBL/GenBank/DDBJ databases">
        <authorList>
            <person name="Steffen K."/>
            <person name="Cardenas P."/>
        </authorList>
    </citation>
    <scope>NUCLEOTIDE SEQUENCE</scope>
</reference>